<keyword evidence="1" id="KW-1133">Transmembrane helix</keyword>
<sequence>MDYWRNKLNLFYLLLFLLLLDFNFFDNLFFAFSIISTEAVFIFLFFFFFIFISLINVNYTN</sequence>
<evidence type="ECO:0000256" key="1">
    <source>
        <dbReference type="SAM" id="Phobius"/>
    </source>
</evidence>
<dbReference type="EMBL" id="WERV01000006">
    <property type="protein sequence ID" value="MDV7715606.1"/>
    <property type="molecule type" value="Genomic_DNA"/>
</dbReference>
<evidence type="ECO:0000313" key="2">
    <source>
        <dbReference type="EMBL" id="MDV7715606.1"/>
    </source>
</evidence>
<keyword evidence="1" id="KW-0472">Membrane</keyword>
<accession>A0AAJ2UBR5</accession>
<reference evidence="2" key="1">
    <citation type="submission" date="2019-10" db="EMBL/GenBank/DDBJ databases">
        <title>Malate fermentation in French cider.</title>
        <authorList>
            <person name="Cousin F.J."/>
            <person name="Medina Fernandez S."/>
            <person name="Misery B."/>
            <person name="Laplace J.-M."/>
            <person name="Cretenet M."/>
        </authorList>
    </citation>
    <scope>NUCLEOTIDE SEQUENCE</scope>
    <source>
        <strain evidence="2">UCMA15129</strain>
    </source>
</reference>
<feature type="transmembrane region" description="Helical" evidence="1">
    <location>
        <begin position="12"/>
        <end position="35"/>
    </location>
</feature>
<keyword evidence="1" id="KW-0812">Transmembrane</keyword>
<protein>
    <submittedName>
        <fullName evidence="2">Uncharacterized protein</fullName>
    </submittedName>
</protein>
<feature type="transmembrane region" description="Helical" evidence="1">
    <location>
        <begin position="41"/>
        <end position="59"/>
    </location>
</feature>
<gene>
    <name evidence="2" type="ORF">GA838_07595</name>
</gene>
<name>A0AAJ2UBR5_OENOE</name>
<organism evidence="2 3">
    <name type="scientific">Oenococcus oeni</name>
    <name type="common">Leuconostoc oenos</name>
    <dbReference type="NCBI Taxonomy" id="1247"/>
    <lineage>
        <taxon>Bacteria</taxon>
        <taxon>Bacillati</taxon>
        <taxon>Bacillota</taxon>
        <taxon>Bacilli</taxon>
        <taxon>Lactobacillales</taxon>
        <taxon>Lactobacillaceae</taxon>
        <taxon>Oenococcus</taxon>
    </lineage>
</organism>
<evidence type="ECO:0000313" key="3">
    <source>
        <dbReference type="Proteomes" id="UP001281024"/>
    </source>
</evidence>
<proteinExistence type="predicted"/>
<comment type="caution">
    <text evidence="2">The sequence shown here is derived from an EMBL/GenBank/DDBJ whole genome shotgun (WGS) entry which is preliminary data.</text>
</comment>
<dbReference type="AlphaFoldDB" id="A0AAJ2UBR5"/>
<dbReference type="Proteomes" id="UP001281024">
    <property type="component" value="Unassembled WGS sequence"/>
</dbReference>